<evidence type="ECO:0000313" key="5">
    <source>
        <dbReference type="EMBL" id="MDP9612570.1"/>
    </source>
</evidence>
<dbReference type="Pfam" id="PF00356">
    <property type="entry name" value="LacI"/>
    <property type="match status" value="1"/>
</dbReference>
<accession>A0ABT9KVW6</accession>
<dbReference type="Pfam" id="PF13377">
    <property type="entry name" value="Peripla_BP_3"/>
    <property type="match status" value="1"/>
</dbReference>
<protein>
    <submittedName>
        <fullName evidence="5">LacI family transcriptional regulator</fullName>
    </submittedName>
</protein>
<dbReference type="Gene3D" id="3.40.50.2300">
    <property type="match status" value="2"/>
</dbReference>
<dbReference type="InterPro" id="IPR010982">
    <property type="entry name" value="Lambda_DNA-bd_dom_sf"/>
</dbReference>
<dbReference type="CDD" id="cd06267">
    <property type="entry name" value="PBP1_LacI_sugar_binding-like"/>
    <property type="match status" value="1"/>
</dbReference>
<evidence type="ECO:0000256" key="3">
    <source>
        <dbReference type="ARBA" id="ARBA00023163"/>
    </source>
</evidence>
<dbReference type="PROSITE" id="PS50932">
    <property type="entry name" value="HTH_LACI_2"/>
    <property type="match status" value="1"/>
</dbReference>
<dbReference type="Gene3D" id="1.10.260.40">
    <property type="entry name" value="lambda repressor-like DNA-binding domains"/>
    <property type="match status" value="1"/>
</dbReference>
<evidence type="ECO:0000256" key="1">
    <source>
        <dbReference type="ARBA" id="ARBA00023015"/>
    </source>
</evidence>
<dbReference type="SMART" id="SM00354">
    <property type="entry name" value="HTH_LACI"/>
    <property type="match status" value="1"/>
</dbReference>
<feature type="domain" description="HTH lacI-type" evidence="4">
    <location>
        <begin position="11"/>
        <end position="65"/>
    </location>
</feature>
<dbReference type="InterPro" id="IPR046335">
    <property type="entry name" value="LacI/GalR-like_sensor"/>
</dbReference>
<evidence type="ECO:0000256" key="2">
    <source>
        <dbReference type="ARBA" id="ARBA00023125"/>
    </source>
</evidence>
<evidence type="ECO:0000259" key="4">
    <source>
        <dbReference type="PROSITE" id="PS50932"/>
    </source>
</evidence>
<sequence>MQSKGRADGPPSIVEVARAAGVSTATAGRVLGGYGQSSAASRVKVEEAARRLGYRPNGLARSLIHGSTQTIGVIVTDIGNSFFAQAVRGIADVVRAGGFEMLLANTDSDPDAEQRAIQVMWEKRADGVIIAPEGPDSAERLRTLVDGGLPVVLLDRPLTALPQVDQVLVNNTACARSAVNHLTGLGHRRIAVVSEASGDFSRLLAHPAAGDGERPSAARLAGYLSALQRAGIRPDPDLAVHSPYDRAAAERATARLLRRDPSVTALFCTDNILTSGALAAVQRSGRACPEDISLVGFDDQDWTTLVRPQLTVVRQPHRELGAAAAEQLLARLHARRTGDGPADDEAVHLRLQAKLIRRASTAPAPAPAPAPANRT</sequence>
<name>A0ABT9KVW6_9ACTN</name>
<organism evidence="5 6">
    <name type="scientific">Streptomyces demainii</name>
    <dbReference type="NCBI Taxonomy" id="588122"/>
    <lineage>
        <taxon>Bacteria</taxon>
        <taxon>Bacillati</taxon>
        <taxon>Actinomycetota</taxon>
        <taxon>Actinomycetes</taxon>
        <taxon>Kitasatosporales</taxon>
        <taxon>Streptomycetaceae</taxon>
        <taxon>Streptomyces</taxon>
    </lineage>
</organism>
<dbReference type="SUPFAM" id="SSF47413">
    <property type="entry name" value="lambda repressor-like DNA-binding domains"/>
    <property type="match status" value="1"/>
</dbReference>
<keyword evidence="3" id="KW-0804">Transcription</keyword>
<dbReference type="EMBL" id="JAURUE010000001">
    <property type="protein sequence ID" value="MDP9612570.1"/>
    <property type="molecule type" value="Genomic_DNA"/>
</dbReference>
<keyword evidence="1" id="KW-0805">Transcription regulation</keyword>
<dbReference type="InterPro" id="IPR000843">
    <property type="entry name" value="HTH_LacI"/>
</dbReference>
<proteinExistence type="predicted"/>
<dbReference type="Proteomes" id="UP001234880">
    <property type="component" value="Unassembled WGS sequence"/>
</dbReference>
<dbReference type="PANTHER" id="PTHR30146:SF138">
    <property type="entry name" value="TRANSCRIPTIONAL REGULATORY PROTEIN"/>
    <property type="match status" value="1"/>
</dbReference>
<dbReference type="InterPro" id="IPR028082">
    <property type="entry name" value="Peripla_BP_I"/>
</dbReference>
<comment type="caution">
    <text evidence="5">The sequence shown here is derived from an EMBL/GenBank/DDBJ whole genome shotgun (WGS) entry which is preliminary data.</text>
</comment>
<keyword evidence="6" id="KW-1185">Reference proteome</keyword>
<dbReference type="RefSeq" id="WP_062008308.1">
    <property type="nucleotide sequence ID" value="NZ_JAURUE010000001.1"/>
</dbReference>
<evidence type="ECO:0000313" key="6">
    <source>
        <dbReference type="Proteomes" id="UP001234880"/>
    </source>
</evidence>
<dbReference type="CDD" id="cd01392">
    <property type="entry name" value="HTH_LacI"/>
    <property type="match status" value="1"/>
</dbReference>
<dbReference type="SUPFAM" id="SSF53822">
    <property type="entry name" value="Periplasmic binding protein-like I"/>
    <property type="match status" value="1"/>
</dbReference>
<dbReference type="PROSITE" id="PS00356">
    <property type="entry name" value="HTH_LACI_1"/>
    <property type="match status" value="1"/>
</dbReference>
<dbReference type="PANTHER" id="PTHR30146">
    <property type="entry name" value="LACI-RELATED TRANSCRIPTIONAL REPRESSOR"/>
    <property type="match status" value="1"/>
</dbReference>
<reference evidence="5 6" key="1">
    <citation type="submission" date="2023-07" db="EMBL/GenBank/DDBJ databases">
        <title>Sequencing the genomes of 1000 actinobacteria strains.</title>
        <authorList>
            <person name="Klenk H.-P."/>
        </authorList>
    </citation>
    <scope>NUCLEOTIDE SEQUENCE [LARGE SCALE GENOMIC DNA]</scope>
    <source>
        <strain evidence="5 6">DSM 41600</strain>
    </source>
</reference>
<gene>
    <name evidence="5" type="ORF">JOF35_004847</name>
</gene>
<keyword evidence="2" id="KW-0238">DNA-binding</keyword>